<dbReference type="AlphaFoldDB" id="A0AA88Y0Y9"/>
<dbReference type="PRINTS" id="PR00463">
    <property type="entry name" value="EP450I"/>
</dbReference>
<evidence type="ECO:0000256" key="8">
    <source>
        <dbReference type="RuleBase" id="RU000461"/>
    </source>
</evidence>
<keyword evidence="10" id="KW-1185">Reference proteome</keyword>
<keyword evidence="2 7" id="KW-0349">Heme</keyword>
<dbReference type="InterPro" id="IPR036396">
    <property type="entry name" value="Cyt_P450_sf"/>
</dbReference>
<keyword evidence="4 8" id="KW-0560">Oxidoreductase</keyword>
<evidence type="ECO:0000256" key="6">
    <source>
        <dbReference type="ARBA" id="ARBA00023033"/>
    </source>
</evidence>
<accession>A0AA88Y0Y9</accession>
<keyword evidence="6 8" id="KW-0503">Monooxygenase</keyword>
<reference evidence="9" key="1">
    <citation type="submission" date="2019-08" db="EMBL/GenBank/DDBJ databases">
        <title>The improved chromosome-level genome for the pearl oyster Pinctada fucata martensii using PacBio sequencing and Hi-C.</title>
        <authorList>
            <person name="Zheng Z."/>
        </authorList>
    </citation>
    <scope>NUCLEOTIDE SEQUENCE</scope>
    <source>
        <strain evidence="9">ZZ-2019</strain>
        <tissue evidence="9">Adductor muscle</tissue>
    </source>
</reference>
<dbReference type="Proteomes" id="UP001186944">
    <property type="component" value="Unassembled WGS sequence"/>
</dbReference>
<keyword evidence="5 7" id="KW-0408">Iron</keyword>
<dbReference type="GO" id="GO:0004508">
    <property type="term" value="F:steroid 17-alpha-monooxygenase activity"/>
    <property type="evidence" value="ECO:0007669"/>
    <property type="project" value="TreeGrafter"/>
</dbReference>
<dbReference type="Pfam" id="PF00067">
    <property type="entry name" value="p450"/>
    <property type="match status" value="1"/>
</dbReference>
<dbReference type="GO" id="GO:0020037">
    <property type="term" value="F:heme binding"/>
    <property type="evidence" value="ECO:0007669"/>
    <property type="project" value="InterPro"/>
</dbReference>
<dbReference type="InterPro" id="IPR002401">
    <property type="entry name" value="Cyt_P450_E_grp-I"/>
</dbReference>
<protein>
    <recommendedName>
        <fullName evidence="11">Cytochrome P450</fullName>
    </recommendedName>
</protein>
<comment type="cofactor">
    <cofactor evidence="7">
        <name>heme</name>
        <dbReference type="ChEBI" id="CHEBI:30413"/>
    </cofactor>
</comment>
<dbReference type="PROSITE" id="PS00086">
    <property type="entry name" value="CYTOCHROME_P450"/>
    <property type="match status" value="1"/>
</dbReference>
<sequence length="96" mass="11385">MDPLYWRSPYEFRPERFLDKDGKVDHDKAENVLTFGAGRRRCIGEKLARSNLFVFLTTILQRCKITKPQDEDYDFEGKLTLLYVPKPFKIKVVERS</sequence>
<evidence type="ECO:0000256" key="1">
    <source>
        <dbReference type="ARBA" id="ARBA00010617"/>
    </source>
</evidence>
<organism evidence="9 10">
    <name type="scientific">Pinctada imbricata</name>
    <name type="common">Atlantic pearl-oyster</name>
    <name type="synonym">Pinctada martensii</name>
    <dbReference type="NCBI Taxonomy" id="66713"/>
    <lineage>
        <taxon>Eukaryota</taxon>
        <taxon>Metazoa</taxon>
        <taxon>Spiralia</taxon>
        <taxon>Lophotrochozoa</taxon>
        <taxon>Mollusca</taxon>
        <taxon>Bivalvia</taxon>
        <taxon>Autobranchia</taxon>
        <taxon>Pteriomorphia</taxon>
        <taxon>Pterioida</taxon>
        <taxon>Pterioidea</taxon>
        <taxon>Pteriidae</taxon>
        <taxon>Pinctada</taxon>
    </lineage>
</organism>
<feature type="binding site" description="axial binding residue" evidence="7">
    <location>
        <position position="42"/>
    </location>
    <ligand>
        <name>heme</name>
        <dbReference type="ChEBI" id="CHEBI:30413"/>
    </ligand>
    <ligandPart>
        <name>Fe</name>
        <dbReference type="ChEBI" id="CHEBI:18248"/>
    </ligandPart>
</feature>
<gene>
    <name evidence="9" type="ORF">FSP39_016474</name>
</gene>
<evidence type="ECO:0000256" key="7">
    <source>
        <dbReference type="PIRSR" id="PIRSR602401-1"/>
    </source>
</evidence>
<proteinExistence type="inferred from homology"/>
<dbReference type="SUPFAM" id="SSF48264">
    <property type="entry name" value="Cytochrome P450"/>
    <property type="match status" value="1"/>
</dbReference>
<dbReference type="InterPro" id="IPR017972">
    <property type="entry name" value="Cyt_P450_CS"/>
</dbReference>
<dbReference type="GO" id="GO:0005506">
    <property type="term" value="F:iron ion binding"/>
    <property type="evidence" value="ECO:0007669"/>
    <property type="project" value="InterPro"/>
</dbReference>
<name>A0AA88Y0Y9_PINIB</name>
<dbReference type="PANTHER" id="PTHR24289">
    <property type="entry name" value="STEROID 17-ALPHA-HYDROXYLASE/17,20 LYASE"/>
    <property type="match status" value="1"/>
</dbReference>
<evidence type="ECO:0000256" key="4">
    <source>
        <dbReference type="ARBA" id="ARBA00023002"/>
    </source>
</evidence>
<evidence type="ECO:0008006" key="11">
    <source>
        <dbReference type="Google" id="ProtNLM"/>
    </source>
</evidence>
<dbReference type="Gene3D" id="1.10.630.10">
    <property type="entry name" value="Cytochrome P450"/>
    <property type="match status" value="1"/>
</dbReference>
<comment type="similarity">
    <text evidence="1 8">Belongs to the cytochrome P450 family.</text>
</comment>
<evidence type="ECO:0000256" key="3">
    <source>
        <dbReference type="ARBA" id="ARBA00022723"/>
    </source>
</evidence>
<dbReference type="EMBL" id="VSWD01000008">
    <property type="protein sequence ID" value="KAK3095593.1"/>
    <property type="molecule type" value="Genomic_DNA"/>
</dbReference>
<comment type="caution">
    <text evidence="9">The sequence shown here is derived from an EMBL/GenBank/DDBJ whole genome shotgun (WGS) entry which is preliminary data.</text>
</comment>
<dbReference type="GO" id="GO:0042448">
    <property type="term" value="P:progesterone metabolic process"/>
    <property type="evidence" value="ECO:0007669"/>
    <property type="project" value="TreeGrafter"/>
</dbReference>
<dbReference type="PANTHER" id="PTHR24289:SF1">
    <property type="entry name" value="STEROID 17-ALPHA-HYDROXYLASE_17,20 LYASE"/>
    <property type="match status" value="1"/>
</dbReference>
<evidence type="ECO:0000313" key="9">
    <source>
        <dbReference type="EMBL" id="KAK3095593.1"/>
    </source>
</evidence>
<evidence type="ECO:0000313" key="10">
    <source>
        <dbReference type="Proteomes" id="UP001186944"/>
    </source>
</evidence>
<dbReference type="InterPro" id="IPR001128">
    <property type="entry name" value="Cyt_P450"/>
</dbReference>
<evidence type="ECO:0000256" key="5">
    <source>
        <dbReference type="ARBA" id="ARBA00023004"/>
    </source>
</evidence>
<evidence type="ECO:0000256" key="2">
    <source>
        <dbReference type="ARBA" id="ARBA00022617"/>
    </source>
</evidence>
<dbReference type="GO" id="GO:0042446">
    <property type="term" value="P:hormone biosynthetic process"/>
    <property type="evidence" value="ECO:0007669"/>
    <property type="project" value="TreeGrafter"/>
</dbReference>
<keyword evidence="3 7" id="KW-0479">Metal-binding</keyword>